<feature type="signal peptide" evidence="1">
    <location>
        <begin position="1"/>
        <end position="17"/>
    </location>
</feature>
<gene>
    <name evidence="2" type="ORF">PHYEVI_LOCUS8026</name>
</gene>
<accession>A0A9N9TSP6</accession>
<keyword evidence="1" id="KW-0732">Signal</keyword>
<proteinExistence type="predicted"/>
<feature type="chain" id="PRO_5040480966" evidence="1">
    <location>
        <begin position="18"/>
        <end position="310"/>
    </location>
</feature>
<evidence type="ECO:0000313" key="2">
    <source>
        <dbReference type="EMBL" id="CAG9861695.1"/>
    </source>
</evidence>
<keyword evidence="3" id="KW-1185">Reference proteome</keyword>
<protein>
    <submittedName>
        <fullName evidence="2">Uncharacterized protein</fullName>
    </submittedName>
</protein>
<evidence type="ECO:0000256" key="1">
    <source>
        <dbReference type="SAM" id="SignalP"/>
    </source>
</evidence>
<evidence type="ECO:0000313" key="3">
    <source>
        <dbReference type="Proteomes" id="UP001153712"/>
    </source>
</evidence>
<dbReference type="Proteomes" id="UP001153712">
    <property type="component" value="Chromosome 4"/>
</dbReference>
<sequence length="310" mass="33521">MDKILIYLLAGLVASECKEPTKRDRRGHYDSTYSLGIGPVQIQNHPGASESLYSYQNSKAISLPEYSTEPLHLNYYELNSIEKPVQESQEYVPPQSVGSAVIPELPPPAVPVNAAAANVPGDGNSIFLGSGALGVLNLGGGAYVLGSGALGYSEIRRNPRPNIRASTLPPIQASPNLLPAAVNSPERPRQRAVFSYSFPTGHGSPVNQNEYEFLAPSQAGFGDPLPPGRLKITNTYAVPTALVLPARLADPARYQAPLREYKTVPTSLTVPQTQPPTQAQPITTQSVTVESDLLNIYPKRVNDLYQYFKK</sequence>
<organism evidence="2 3">
    <name type="scientific">Phyllotreta striolata</name>
    <name type="common">Striped flea beetle</name>
    <name type="synonym">Crioceris striolata</name>
    <dbReference type="NCBI Taxonomy" id="444603"/>
    <lineage>
        <taxon>Eukaryota</taxon>
        <taxon>Metazoa</taxon>
        <taxon>Ecdysozoa</taxon>
        <taxon>Arthropoda</taxon>
        <taxon>Hexapoda</taxon>
        <taxon>Insecta</taxon>
        <taxon>Pterygota</taxon>
        <taxon>Neoptera</taxon>
        <taxon>Endopterygota</taxon>
        <taxon>Coleoptera</taxon>
        <taxon>Polyphaga</taxon>
        <taxon>Cucujiformia</taxon>
        <taxon>Chrysomeloidea</taxon>
        <taxon>Chrysomelidae</taxon>
        <taxon>Galerucinae</taxon>
        <taxon>Alticini</taxon>
        <taxon>Phyllotreta</taxon>
    </lineage>
</organism>
<reference evidence="2" key="1">
    <citation type="submission" date="2022-01" db="EMBL/GenBank/DDBJ databases">
        <authorList>
            <person name="King R."/>
        </authorList>
    </citation>
    <scope>NUCLEOTIDE SEQUENCE</scope>
</reference>
<dbReference type="OrthoDB" id="6766933at2759"/>
<dbReference type="AlphaFoldDB" id="A0A9N9TSP6"/>
<dbReference type="EMBL" id="OU900097">
    <property type="protein sequence ID" value="CAG9861695.1"/>
    <property type="molecule type" value="Genomic_DNA"/>
</dbReference>
<name>A0A9N9TSP6_PHYSR</name>